<dbReference type="NCBIfam" id="TIGR00177">
    <property type="entry name" value="molyb_syn"/>
    <property type="match status" value="1"/>
</dbReference>
<dbReference type="PIRSF" id="PIRSF006728">
    <property type="entry name" value="CinA"/>
    <property type="match status" value="1"/>
</dbReference>
<dbReference type="InterPro" id="IPR050101">
    <property type="entry name" value="CinA"/>
</dbReference>
<reference evidence="3" key="2">
    <citation type="journal article" date="2021" name="PeerJ">
        <title>Extensive microbial diversity within the chicken gut microbiome revealed by metagenomics and culture.</title>
        <authorList>
            <person name="Gilroy R."/>
            <person name="Ravi A."/>
            <person name="Getino M."/>
            <person name="Pursley I."/>
            <person name="Horton D.L."/>
            <person name="Alikhan N.F."/>
            <person name="Baker D."/>
            <person name="Gharbi K."/>
            <person name="Hall N."/>
            <person name="Watson M."/>
            <person name="Adriaenssens E.M."/>
            <person name="Foster-Nyarko E."/>
            <person name="Jarju S."/>
            <person name="Secka A."/>
            <person name="Antonio M."/>
            <person name="Oren A."/>
            <person name="Chaudhuri R.R."/>
            <person name="La Ragione R."/>
            <person name="Hildebrand F."/>
            <person name="Pallen M.J."/>
        </authorList>
    </citation>
    <scope>NUCLEOTIDE SEQUENCE</scope>
    <source>
        <strain evidence="3">6919</strain>
    </source>
</reference>
<dbReference type="InterPro" id="IPR036425">
    <property type="entry name" value="MoaB/Mog-like_dom_sf"/>
</dbReference>
<proteinExistence type="inferred from homology"/>
<dbReference type="InterPro" id="IPR041424">
    <property type="entry name" value="CinA_KH"/>
</dbReference>
<sequence>MEVSVIAIGDELLIGQVTDTNSGAIARELNPDGWSIKSIRTIADDTDEILKAVDTAMRETDVVLTTGGLGPTKDDITKPALTRYFGGEMVYDKDVERNVLEVVRKRGLKINPLTAAQAYVPSSCRVIQNKVGTAPIMWFEKEGKVLVSMPGVPFEMEEMLHSEVFPQLKRRFMKDEAVEHRTFIVEGYSESVLAGKLEEFESQIPEGIHLAYLPKPGIIRLRLTGINRDKEWLESQMDALTNNLESIIGDNIISEEDKMPAEILGDILRKRKLTVATAESCTGGNIAHEITTVAGCSDYYKGSVISYANSVKENQLGVSRDILESEGAVSEPVVRQMAESVAALLQTDCAIATSGIAGPGGGTTEKPVGTVWMAATANGKTVTRVQHFAGNRQRVINHASMIAEIMLIDLLRGKYATNK</sequence>
<evidence type="ECO:0000313" key="3">
    <source>
        <dbReference type="EMBL" id="MBO8475588.1"/>
    </source>
</evidence>
<dbReference type="InterPro" id="IPR036653">
    <property type="entry name" value="CinA-like_C"/>
</dbReference>
<name>A0A9D9IPS2_9BACT</name>
<dbReference type="Pfam" id="PF18146">
    <property type="entry name" value="CinA_KH"/>
    <property type="match status" value="1"/>
</dbReference>
<reference evidence="3" key="1">
    <citation type="submission" date="2020-10" db="EMBL/GenBank/DDBJ databases">
        <authorList>
            <person name="Gilroy R."/>
        </authorList>
    </citation>
    <scope>NUCLEOTIDE SEQUENCE</scope>
    <source>
        <strain evidence="3">6919</strain>
    </source>
</reference>
<accession>A0A9D9IPS2</accession>
<dbReference type="EMBL" id="JADIMC010000015">
    <property type="protein sequence ID" value="MBO8475588.1"/>
    <property type="molecule type" value="Genomic_DNA"/>
</dbReference>
<feature type="domain" description="MoaB/Mog" evidence="2">
    <location>
        <begin position="4"/>
        <end position="171"/>
    </location>
</feature>
<dbReference type="NCBIfam" id="TIGR00200">
    <property type="entry name" value="cinA_nterm"/>
    <property type="match status" value="1"/>
</dbReference>
<dbReference type="PANTHER" id="PTHR13939">
    <property type="entry name" value="NICOTINAMIDE-NUCLEOTIDE AMIDOHYDROLASE PNCC"/>
    <property type="match status" value="1"/>
</dbReference>
<organism evidence="3 4">
    <name type="scientific">Candidatus Limisoma faecipullorum</name>
    <dbReference type="NCBI Taxonomy" id="2840854"/>
    <lineage>
        <taxon>Bacteria</taxon>
        <taxon>Pseudomonadati</taxon>
        <taxon>Bacteroidota</taxon>
        <taxon>Bacteroidia</taxon>
        <taxon>Bacteroidales</taxon>
        <taxon>Candidatus Limisoma</taxon>
    </lineage>
</organism>
<dbReference type="Gene3D" id="3.90.950.20">
    <property type="entry name" value="CinA-like"/>
    <property type="match status" value="1"/>
</dbReference>
<comment type="similarity">
    <text evidence="1">Belongs to the CinA family.</text>
</comment>
<protein>
    <recommendedName>
        <fullName evidence="1">CinA-like protein</fullName>
    </recommendedName>
</protein>
<dbReference type="InterPro" id="IPR008136">
    <property type="entry name" value="CinA_C"/>
</dbReference>
<dbReference type="InterPro" id="IPR008135">
    <property type="entry name" value="Competence-induced_CinA"/>
</dbReference>
<comment type="caution">
    <text evidence="3">The sequence shown here is derived from an EMBL/GenBank/DDBJ whole genome shotgun (WGS) entry which is preliminary data.</text>
</comment>
<dbReference type="NCBIfam" id="TIGR00199">
    <property type="entry name" value="PncC_domain"/>
    <property type="match status" value="1"/>
</dbReference>
<dbReference type="Gene3D" id="3.40.980.10">
    <property type="entry name" value="MoaB/Mog-like domain"/>
    <property type="match status" value="1"/>
</dbReference>
<dbReference type="PANTHER" id="PTHR13939:SF0">
    <property type="entry name" value="NMN AMIDOHYDROLASE-LIKE PROTEIN YFAY"/>
    <property type="match status" value="1"/>
</dbReference>
<dbReference type="Pfam" id="PF02464">
    <property type="entry name" value="CinA"/>
    <property type="match status" value="1"/>
</dbReference>
<dbReference type="Pfam" id="PF00994">
    <property type="entry name" value="MoCF_biosynth"/>
    <property type="match status" value="1"/>
</dbReference>
<dbReference type="SUPFAM" id="SSF142433">
    <property type="entry name" value="CinA-like"/>
    <property type="match status" value="1"/>
</dbReference>
<dbReference type="HAMAP" id="MF_00226_B">
    <property type="entry name" value="CinA_B"/>
    <property type="match status" value="1"/>
</dbReference>
<dbReference type="InterPro" id="IPR001453">
    <property type="entry name" value="MoaB/Mog_dom"/>
</dbReference>
<evidence type="ECO:0000256" key="1">
    <source>
        <dbReference type="HAMAP-Rule" id="MF_00226"/>
    </source>
</evidence>
<dbReference type="AlphaFoldDB" id="A0A9D9IPS2"/>
<dbReference type="CDD" id="cd00885">
    <property type="entry name" value="cinA"/>
    <property type="match status" value="1"/>
</dbReference>
<dbReference type="Proteomes" id="UP000823598">
    <property type="component" value="Unassembled WGS sequence"/>
</dbReference>
<evidence type="ECO:0000313" key="4">
    <source>
        <dbReference type="Proteomes" id="UP000823598"/>
    </source>
</evidence>
<gene>
    <name evidence="3" type="ORF">IAB88_01185</name>
</gene>
<evidence type="ECO:0000259" key="2">
    <source>
        <dbReference type="SMART" id="SM00852"/>
    </source>
</evidence>
<dbReference type="SUPFAM" id="SSF53218">
    <property type="entry name" value="Molybdenum cofactor biosynthesis proteins"/>
    <property type="match status" value="1"/>
</dbReference>
<dbReference type="SMART" id="SM00852">
    <property type="entry name" value="MoCF_biosynth"/>
    <property type="match status" value="1"/>
</dbReference>